<protein>
    <submittedName>
        <fullName evidence="2">Uncharacterized protein</fullName>
    </submittedName>
</protein>
<evidence type="ECO:0000313" key="2">
    <source>
        <dbReference type="EnsemblPlants" id="LPERR08G07140.1"/>
    </source>
</evidence>
<name>A0A0D9X5Y8_9ORYZ</name>
<dbReference type="EnsemblPlants" id="LPERR08G07140.1">
    <property type="protein sequence ID" value="LPERR08G07140.1"/>
    <property type="gene ID" value="LPERR08G07140"/>
</dbReference>
<keyword evidence="1" id="KW-0812">Transmembrane</keyword>
<dbReference type="Proteomes" id="UP000032180">
    <property type="component" value="Chromosome 8"/>
</dbReference>
<organism evidence="2 3">
    <name type="scientific">Leersia perrieri</name>
    <dbReference type="NCBI Taxonomy" id="77586"/>
    <lineage>
        <taxon>Eukaryota</taxon>
        <taxon>Viridiplantae</taxon>
        <taxon>Streptophyta</taxon>
        <taxon>Embryophyta</taxon>
        <taxon>Tracheophyta</taxon>
        <taxon>Spermatophyta</taxon>
        <taxon>Magnoliopsida</taxon>
        <taxon>Liliopsida</taxon>
        <taxon>Poales</taxon>
        <taxon>Poaceae</taxon>
        <taxon>BOP clade</taxon>
        <taxon>Oryzoideae</taxon>
        <taxon>Oryzeae</taxon>
        <taxon>Oryzinae</taxon>
        <taxon>Leersia</taxon>
    </lineage>
</organism>
<evidence type="ECO:0000313" key="3">
    <source>
        <dbReference type="Proteomes" id="UP000032180"/>
    </source>
</evidence>
<reference evidence="3" key="2">
    <citation type="submission" date="2013-12" db="EMBL/GenBank/DDBJ databases">
        <authorList>
            <person name="Yu Y."/>
            <person name="Lee S."/>
            <person name="de Baynast K."/>
            <person name="Wissotski M."/>
            <person name="Liu L."/>
            <person name="Talag J."/>
            <person name="Goicoechea J."/>
            <person name="Angelova A."/>
            <person name="Jetty R."/>
            <person name="Kudrna D."/>
            <person name="Golser W."/>
            <person name="Rivera L."/>
            <person name="Zhang J."/>
            <person name="Wing R."/>
        </authorList>
    </citation>
    <scope>NUCLEOTIDE SEQUENCE</scope>
</reference>
<reference evidence="2 3" key="1">
    <citation type="submission" date="2012-08" db="EMBL/GenBank/DDBJ databases">
        <title>Oryza genome evolution.</title>
        <authorList>
            <person name="Wing R.A."/>
        </authorList>
    </citation>
    <scope>NUCLEOTIDE SEQUENCE</scope>
</reference>
<keyword evidence="3" id="KW-1185">Reference proteome</keyword>
<keyword evidence="1" id="KW-1133">Transmembrane helix</keyword>
<sequence>MKGQVFRFQRSHGQETRIGCMTGKGNHISATLKPSQPILVSGHQLVTMALAPFLPTELVVSSLIIIVLVFPYIA</sequence>
<feature type="transmembrane region" description="Helical" evidence="1">
    <location>
        <begin position="53"/>
        <end position="73"/>
    </location>
</feature>
<dbReference type="Gramene" id="LPERR08G07140.1">
    <property type="protein sequence ID" value="LPERR08G07140.1"/>
    <property type="gene ID" value="LPERR08G07140"/>
</dbReference>
<reference evidence="2" key="3">
    <citation type="submission" date="2015-04" db="UniProtKB">
        <authorList>
            <consortium name="EnsemblPlants"/>
        </authorList>
    </citation>
    <scope>IDENTIFICATION</scope>
</reference>
<proteinExistence type="predicted"/>
<keyword evidence="1" id="KW-0472">Membrane</keyword>
<accession>A0A0D9X5Y8</accession>
<dbReference type="HOGENOM" id="CLU_2691349_0_0_1"/>
<evidence type="ECO:0000256" key="1">
    <source>
        <dbReference type="SAM" id="Phobius"/>
    </source>
</evidence>
<dbReference type="AlphaFoldDB" id="A0A0D9X5Y8"/>